<feature type="domain" description="CBM20" evidence="1">
    <location>
        <begin position="1"/>
        <end position="118"/>
    </location>
</feature>
<dbReference type="InterPro" id="IPR002044">
    <property type="entry name" value="CBM20"/>
</dbReference>
<sequence>MSSAGLGVRFNVHCHFIRQFESIFVVGNAAELGAWNPDKAVELEKDKVEGRWSATVKLVSSHKEPLKFRYFIGYYLQSTNDPASKLRIVSRWEAQRVPRSLIPPTGSDVLVQNHEFGTY</sequence>
<dbReference type="SMART" id="SM01065">
    <property type="entry name" value="CBM_2"/>
    <property type="match status" value="1"/>
</dbReference>
<dbReference type="InterPro" id="IPR013784">
    <property type="entry name" value="Carb-bd-like_fold"/>
</dbReference>
<organism evidence="2 3">
    <name type="scientific">Bursaphelenchus xylophilus</name>
    <name type="common">Pinewood nematode worm</name>
    <name type="synonym">Aphelenchoides xylophilus</name>
    <dbReference type="NCBI Taxonomy" id="6326"/>
    <lineage>
        <taxon>Eukaryota</taxon>
        <taxon>Metazoa</taxon>
        <taxon>Ecdysozoa</taxon>
        <taxon>Nematoda</taxon>
        <taxon>Chromadorea</taxon>
        <taxon>Rhabditida</taxon>
        <taxon>Tylenchina</taxon>
        <taxon>Tylenchomorpha</taxon>
        <taxon>Aphelenchoidea</taxon>
        <taxon>Aphelenchoididae</taxon>
        <taxon>Bursaphelenchus</taxon>
    </lineage>
</organism>
<name>A0A1I7SH89_BURXY</name>
<dbReference type="GO" id="GO:2001070">
    <property type="term" value="F:starch binding"/>
    <property type="evidence" value="ECO:0007669"/>
    <property type="project" value="InterPro"/>
</dbReference>
<dbReference type="SUPFAM" id="SSF49452">
    <property type="entry name" value="Starch-binding domain-like"/>
    <property type="match status" value="1"/>
</dbReference>
<dbReference type="Gene3D" id="2.60.40.10">
    <property type="entry name" value="Immunoglobulins"/>
    <property type="match status" value="1"/>
</dbReference>
<dbReference type="Pfam" id="PF00686">
    <property type="entry name" value="CBM_20"/>
    <property type="match status" value="1"/>
</dbReference>
<dbReference type="AlphaFoldDB" id="A0A1I7SH89"/>
<evidence type="ECO:0000313" key="3">
    <source>
        <dbReference type="WBParaSite" id="BXY_1240500.1"/>
    </source>
</evidence>
<evidence type="ECO:0000259" key="1">
    <source>
        <dbReference type="PROSITE" id="PS51166"/>
    </source>
</evidence>
<accession>A0A1I7SH89</accession>
<evidence type="ECO:0000313" key="2">
    <source>
        <dbReference type="Proteomes" id="UP000095284"/>
    </source>
</evidence>
<dbReference type="WBParaSite" id="BXY_1240500.1">
    <property type="protein sequence ID" value="BXY_1240500.1"/>
    <property type="gene ID" value="BXY_1240500"/>
</dbReference>
<protein>
    <submittedName>
        <fullName evidence="3">CBM20 domain-containing protein</fullName>
    </submittedName>
</protein>
<proteinExistence type="predicted"/>
<dbReference type="PROSITE" id="PS51166">
    <property type="entry name" value="CBM20"/>
    <property type="match status" value="1"/>
</dbReference>
<reference evidence="3" key="1">
    <citation type="submission" date="2016-11" db="UniProtKB">
        <authorList>
            <consortium name="WormBaseParasite"/>
        </authorList>
    </citation>
    <scope>IDENTIFICATION</scope>
</reference>
<dbReference type="Proteomes" id="UP000095284">
    <property type="component" value="Unplaced"/>
</dbReference>
<dbReference type="InterPro" id="IPR013783">
    <property type="entry name" value="Ig-like_fold"/>
</dbReference>